<proteinExistence type="predicted"/>
<organism evidence="1 2">
    <name type="scientific">Pyrodictium occultum</name>
    <dbReference type="NCBI Taxonomy" id="2309"/>
    <lineage>
        <taxon>Archaea</taxon>
        <taxon>Thermoproteota</taxon>
        <taxon>Thermoprotei</taxon>
        <taxon>Desulfurococcales</taxon>
        <taxon>Pyrodictiaceae</taxon>
        <taxon>Pyrodictium</taxon>
    </lineage>
</organism>
<dbReference type="Proteomes" id="UP000053352">
    <property type="component" value="Unassembled WGS sequence"/>
</dbReference>
<comment type="caution">
    <text evidence="1">The sequence shown here is derived from an EMBL/GenBank/DDBJ whole genome shotgun (WGS) entry which is preliminary data.</text>
</comment>
<protein>
    <submittedName>
        <fullName evidence="1">Uncharacterized protein</fullName>
    </submittedName>
</protein>
<evidence type="ECO:0000313" key="2">
    <source>
        <dbReference type="Proteomes" id="UP000053352"/>
    </source>
</evidence>
<keyword evidence="2" id="KW-1185">Reference proteome</keyword>
<gene>
    <name evidence="1" type="ORF">CF15_01160</name>
</gene>
<dbReference type="EMBL" id="LNTB01000001">
    <property type="protein sequence ID" value="KSW11488.1"/>
    <property type="molecule type" value="Genomic_DNA"/>
</dbReference>
<name>A0A0V8RTU1_PYROC</name>
<evidence type="ECO:0000313" key="1">
    <source>
        <dbReference type="EMBL" id="KSW11488.1"/>
    </source>
</evidence>
<accession>A0A0V8RTU1</accession>
<sequence>MPYAAAGDLAYGGRLHGLMAGAVFAGRVGLRGACLARAGDLLLLSRCRGGRVEAEIYYHDAPGLRQLDSRLWSLVGARRASLEAVHGDLVFPVEAHVVEAPATSRVERWVRLLLLIPPAAPPPAQPLASYPVEALGVEPCADGRLFCRGGEGEAVAADLVVSGERLSSWLEELGAALAPVAARSRPLGLSLYAHAPVQRGR</sequence>
<reference evidence="1 2" key="1">
    <citation type="submission" date="2015-11" db="EMBL/GenBank/DDBJ databases">
        <title>Genome sequence of Pyrodictium occultum PL-19, a marine hyperthermophilic archaeon isolated from Volcano, Italy.</title>
        <authorList>
            <person name="Utturkar S."/>
            <person name="Huber H."/>
            <person name="Leptihn S."/>
            <person name="Brown S."/>
            <person name="Stetter K.O."/>
            <person name="Podar M."/>
        </authorList>
    </citation>
    <scope>NUCLEOTIDE SEQUENCE [LARGE SCALE GENOMIC DNA]</scope>
    <source>
        <strain evidence="1 2">PL-19</strain>
    </source>
</reference>
<dbReference type="STRING" id="2309.CF15_01160"/>
<dbReference type="AlphaFoldDB" id="A0A0V8RTU1"/>